<reference evidence="1" key="2">
    <citation type="submission" date="2020-09" db="EMBL/GenBank/DDBJ databases">
        <authorList>
            <person name="Sun Q."/>
            <person name="Kim S."/>
        </authorList>
    </citation>
    <scope>NUCLEOTIDE SEQUENCE</scope>
    <source>
        <strain evidence="1">KCTC 23310</strain>
    </source>
</reference>
<dbReference type="Gene3D" id="3.40.50.1110">
    <property type="entry name" value="SGNH hydrolase"/>
    <property type="match status" value="1"/>
</dbReference>
<evidence type="ECO:0000313" key="2">
    <source>
        <dbReference type="Proteomes" id="UP000638981"/>
    </source>
</evidence>
<comment type="caution">
    <text evidence="1">The sequence shown here is derived from an EMBL/GenBank/DDBJ whole genome shotgun (WGS) entry which is preliminary data.</text>
</comment>
<protein>
    <submittedName>
        <fullName evidence="1">Uncharacterized protein</fullName>
    </submittedName>
</protein>
<dbReference type="RefSeq" id="WP_189411005.1">
    <property type="nucleotide sequence ID" value="NZ_BMYJ01000004.1"/>
</dbReference>
<organism evidence="1 2">
    <name type="scientific">Neogemmobacter tilapiae</name>
    <dbReference type="NCBI Taxonomy" id="875041"/>
    <lineage>
        <taxon>Bacteria</taxon>
        <taxon>Pseudomonadati</taxon>
        <taxon>Pseudomonadota</taxon>
        <taxon>Alphaproteobacteria</taxon>
        <taxon>Rhodobacterales</taxon>
        <taxon>Paracoccaceae</taxon>
        <taxon>Neogemmobacter</taxon>
    </lineage>
</organism>
<dbReference type="SUPFAM" id="SSF52266">
    <property type="entry name" value="SGNH hydrolase"/>
    <property type="match status" value="1"/>
</dbReference>
<dbReference type="EMBL" id="BMYJ01000004">
    <property type="protein sequence ID" value="GHC53239.1"/>
    <property type="molecule type" value="Genomic_DNA"/>
</dbReference>
<dbReference type="InterPro" id="IPR036514">
    <property type="entry name" value="SGNH_hydro_sf"/>
</dbReference>
<name>A0A918TP22_9RHOB</name>
<proteinExistence type="predicted"/>
<keyword evidence="2" id="KW-1185">Reference proteome</keyword>
<dbReference type="Proteomes" id="UP000638981">
    <property type="component" value="Unassembled WGS sequence"/>
</dbReference>
<evidence type="ECO:0000313" key="1">
    <source>
        <dbReference type="EMBL" id="GHC53239.1"/>
    </source>
</evidence>
<accession>A0A918TP22</accession>
<sequence length="382" mass="41827">MDAHPTGLNRRIFIVGGSNSILRNGWTYALADALGPDQPITNLSCGAASTLMGLFRFLGQIDQCRPGDVVIWEYALNDQNHCSSGQSWQVLVRYVKWMIRLCHDHGLLFLPLVLHQRSWHNSTPPTCPYYRALENLFQAAGIKAVSDEPIIRARIRGGQSIDKIFADPVHLRNGPKLMAAFARDIVAALSGLEPLGPKALQASIPQPGATLTLATDFAAGETLTFKNSIVNLIGHPIQQSPGLTCKGKLLGLIVVTGTARTALELKIGSQVIGPISTQAFPAHVSKQWILKQIAVEGQFPKTPILAEGAITIRTATPRWRRPYVQNTYVWSPVKPGQNGAETRPSVVAALIETGVPHHYEPPKLLARIKLKLRNTLRRLANR</sequence>
<dbReference type="AlphaFoldDB" id="A0A918TP22"/>
<gene>
    <name evidence="1" type="ORF">GCM10007315_14850</name>
</gene>
<dbReference type="GO" id="GO:0016788">
    <property type="term" value="F:hydrolase activity, acting on ester bonds"/>
    <property type="evidence" value="ECO:0007669"/>
    <property type="project" value="UniProtKB-ARBA"/>
</dbReference>
<reference evidence="1" key="1">
    <citation type="journal article" date="2014" name="Int. J. Syst. Evol. Microbiol.">
        <title>Complete genome sequence of Corynebacterium casei LMG S-19264T (=DSM 44701T), isolated from a smear-ripened cheese.</title>
        <authorList>
            <consortium name="US DOE Joint Genome Institute (JGI-PGF)"/>
            <person name="Walter F."/>
            <person name="Albersmeier A."/>
            <person name="Kalinowski J."/>
            <person name="Ruckert C."/>
        </authorList>
    </citation>
    <scope>NUCLEOTIDE SEQUENCE</scope>
    <source>
        <strain evidence="1">KCTC 23310</strain>
    </source>
</reference>